<reference evidence="1" key="1">
    <citation type="journal article" date="2022" name="Front. Genet.">
        <title>Chromosome-Scale Assembly of the Dendrobium nobile Genome Provides Insights Into the Molecular Mechanism of the Biosynthesis of the Medicinal Active Ingredient of Dendrobium.</title>
        <authorList>
            <person name="Xu Q."/>
            <person name="Niu S.-C."/>
            <person name="Li K.-L."/>
            <person name="Zheng P.-J."/>
            <person name="Zhang X.-J."/>
            <person name="Jia Y."/>
            <person name="Liu Y."/>
            <person name="Niu Y.-X."/>
            <person name="Yu L.-H."/>
            <person name="Chen D.-F."/>
            <person name="Zhang G.-Q."/>
        </authorList>
    </citation>
    <scope>NUCLEOTIDE SEQUENCE</scope>
    <source>
        <tissue evidence="1">Leaf</tissue>
    </source>
</reference>
<keyword evidence="2" id="KW-1185">Reference proteome</keyword>
<name>A0A8T3AUF3_DENNO</name>
<comment type="caution">
    <text evidence="1">The sequence shown here is derived from an EMBL/GenBank/DDBJ whole genome shotgun (WGS) entry which is preliminary data.</text>
</comment>
<dbReference type="Proteomes" id="UP000829196">
    <property type="component" value="Unassembled WGS sequence"/>
</dbReference>
<dbReference type="EMBL" id="JAGYWB010000013">
    <property type="protein sequence ID" value="KAI0500246.1"/>
    <property type="molecule type" value="Genomic_DNA"/>
</dbReference>
<evidence type="ECO:0000313" key="2">
    <source>
        <dbReference type="Proteomes" id="UP000829196"/>
    </source>
</evidence>
<protein>
    <submittedName>
        <fullName evidence="1">Uncharacterized protein</fullName>
    </submittedName>
</protein>
<proteinExistence type="predicted"/>
<organism evidence="1 2">
    <name type="scientific">Dendrobium nobile</name>
    <name type="common">Orchid</name>
    <dbReference type="NCBI Taxonomy" id="94219"/>
    <lineage>
        <taxon>Eukaryota</taxon>
        <taxon>Viridiplantae</taxon>
        <taxon>Streptophyta</taxon>
        <taxon>Embryophyta</taxon>
        <taxon>Tracheophyta</taxon>
        <taxon>Spermatophyta</taxon>
        <taxon>Magnoliopsida</taxon>
        <taxon>Liliopsida</taxon>
        <taxon>Asparagales</taxon>
        <taxon>Orchidaceae</taxon>
        <taxon>Epidendroideae</taxon>
        <taxon>Malaxideae</taxon>
        <taxon>Dendrobiinae</taxon>
        <taxon>Dendrobium</taxon>
    </lineage>
</organism>
<sequence length="85" mass="9388">MNDEFKFANFNKSSLGSAFLHNLSLSLNGRMKLDSRSPDMTESLAASSIQQAIRKAVVEEPSFQQSENKLLNHSSLNLISSSNLD</sequence>
<dbReference type="AlphaFoldDB" id="A0A8T3AUF3"/>
<gene>
    <name evidence="1" type="ORF">KFK09_018455</name>
</gene>
<accession>A0A8T3AUF3</accession>
<evidence type="ECO:0000313" key="1">
    <source>
        <dbReference type="EMBL" id="KAI0500246.1"/>
    </source>
</evidence>